<dbReference type="AlphaFoldDB" id="A0A0A9W0Y1"/>
<dbReference type="EMBL" id="GBRD01016929">
    <property type="protein sequence ID" value="JAG48898.1"/>
    <property type="molecule type" value="Transcribed_RNA"/>
</dbReference>
<accession>A0A0A9W0Y1</accession>
<evidence type="ECO:0000256" key="1">
    <source>
        <dbReference type="SAM" id="MobiDB-lite"/>
    </source>
</evidence>
<keyword evidence="2" id="KW-0732">Signal</keyword>
<evidence type="ECO:0000313" key="5">
    <source>
        <dbReference type="EMBL" id="JAG48898.1"/>
    </source>
</evidence>
<reference evidence="3" key="1">
    <citation type="journal article" date="2014" name="PLoS ONE">
        <title>Transcriptome-Based Identification of ABC Transporters in the Western Tarnished Plant Bug Lygus hesperus.</title>
        <authorList>
            <person name="Hull J.J."/>
            <person name="Chaney K."/>
            <person name="Geib S.M."/>
            <person name="Fabrick J.A."/>
            <person name="Brent C.S."/>
            <person name="Walsh D."/>
            <person name="Lavine L.C."/>
        </authorList>
    </citation>
    <scope>NUCLEOTIDE SEQUENCE</scope>
</reference>
<reference evidence="3" key="2">
    <citation type="submission" date="2014-07" db="EMBL/GenBank/DDBJ databases">
        <authorList>
            <person name="Hull J."/>
        </authorList>
    </citation>
    <scope>NUCLEOTIDE SEQUENCE</scope>
</reference>
<proteinExistence type="predicted"/>
<feature type="signal peptide" evidence="2">
    <location>
        <begin position="1"/>
        <end position="17"/>
    </location>
</feature>
<feature type="compositionally biased region" description="Polar residues" evidence="1">
    <location>
        <begin position="144"/>
        <end position="156"/>
    </location>
</feature>
<evidence type="ECO:0000256" key="2">
    <source>
        <dbReference type="SAM" id="SignalP"/>
    </source>
</evidence>
<sequence>MVLFGLIVAVFLGTTWSMPLEMDLAMQDLAQADMEVMKFYAAWERKDFPLMLELYHRLDEALPKLKADLSKMHKIDFSDSHAQSLKRLLSIQFESTIMKLNGMLPPKKVSIDQSPTKPKSSKSLVPPGTPKVNVDKQKKPTLSPDVTQIRNPQSRYGQKVPRNMQIKS</sequence>
<name>A0A0A9W0Y1_LYGHE</name>
<dbReference type="EMBL" id="GBHO01041522">
    <property type="protein sequence ID" value="JAG02082.1"/>
    <property type="molecule type" value="Transcribed_RNA"/>
</dbReference>
<dbReference type="EMBL" id="GBHO01041521">
    <property type="protein sequence ID" value="JAG02083.1"/>
    <property type="molecule type" value="Transcribed_RNA"/>
</dbReference>
<feature type="chain" id="PRO_5015033630" evidence="2">
    <location>
        <begin position="18"/>
        <end position="168"/>
    </location>
</feature>
<organism evidence="3">
    <name type="scientific">Lygus hesperus</name>
    <name type="common">Western plant bug</name>
    <dbReference type="NCBI Taxonomy" id="30085"/>
    <lineage>
        <taxon>Eukaryota</taxon>
        <taxon>Metazoa</taxon>
        <taxon>Ecdysozoa</taxon>
        <taxon>Arthropoda</taxon>
        <taxon>Hexapoda</taxon>
        <taxon>Insecta</taxon>
        <taxon>Pterygota</taxon>
        <taxon>Neoptera</taxon>
        <taxon>Paraneoptera</taxon>
        <taxon>Hemiptera</taxon>
        <taxon>Heteroptera</taxon>
        <taxon>Panheteroptera</taxon>
        <taxon>Cimicomorpha</taxon>
        <taxon>Miridae</taxon>
        <taxon>Mirini</taxon>
        <taxon>Lygus</taxon>
    </lineage>
</organism>
<feature type="region of interest" description="Disordered" evidence="1">
    <location>
        <begin position="107"/>
        <end position="168"/>
    </location>
</feature>
<keyword evidence="3" id="KW-0675">Receptor</keyword>
<protein>
    <submittedName>
        <fullName evidence="3">Putative G-protein coupled receptor 125</fullName>
    </submittedName>
</protein>
<evidence type="ECO:0000313" key="3">
    <source>
        <dbReference type="EMBL" id="JAG02082.1"/>
    </source>
</evidence>
<gene>
    <name evidence="3" type="primary">GPR125_1</name>
    <name evidence="4" type="synonym">GPR125_0</name>
    <name evidence="4" type="ORF">CM83_13146</name>
    <name evidence="3" type="ORF">CM83_13148</name>
</gene>
<feature type="compositionally biased region" description="Polar residues" evidence="1">
    <location>
        <begin position="111"/>
        <end position="123"/>
    </location>
</feature>
<evidence type="ECO:0000313" key="4">
    <source>
        <dbReference type="EMBL" id="JAG02083.1"/>
    </source>
</evidence>
<reference evidence="5" key="3">
    <citation type="submission" date="2014-09" db="EMBL/GenBank/DDBJ databases">
        <authorList>
            <person name="Magalhaes I.L.F."/>
            <person name="Oliveira U."/>
            <person name="Santos F.R."/>
            <person name="Vidigal T.H.D.A."/>
            <person name="Brescovit A.D."/>
            <person name="Santos A.J."/>
        </authorList>
    </citation>
    <scope>NUCLEOTIDE SEQUENCE</scope>
</reference>